<accession>A0ABZ1TPV0</accession>
<protein>
    <recommendedName>
        <fullName evidence="3">Resolvase/invertase-type recombinase catalytic domain-containing protein</fullName>
    </recommendedName>
</protein>
<name>A0ABZ1TPV0_STRVG</name>
<dbReference type="Proteomes" id="UP001432039">
    <property type="component" value="Chromosome"/>
</dbReference>
<dbReference type="EMBL" id="CP108090">
    <property type="protein sequence ID" value="WUQ17413.1"/>
    <property type="molecule type" value="Genomic_DNA"/>
</dbReference>
<organism evidence="1 2">
    <name type="scientific">Streptomyces virginiae</name>
    <name type="common">Streptomyces cinnamonensis</name>
    <dbReference type="NCBI Taxonomy" id="1961"/>
    <lineage>
        <taxon>Bacteria</taxon>
        <taxon>Bacillati</taxon>
        <taxon>Actinomycetota</taxon>
        <taxon>Actinomycetes</taxon>
        <taxon>Kitasatosporales</taxon>
        <taxon>Streptomycetaceae</taxon>
        <taxon>Streptomyces</taxon>
    </lineage>
</organism>
<evidence type="ECO:0008006" key="3">
    <source>
        <dbReference type="Google" id="ProtNLM"/>
    </source>
</evidence>
<evidence type="ECO:0000313" key="1">
    <source>
        <dbReference type="EMBL" id="WUQ17413.1"/>
    </source>
</evidence>
<proteinExistence type="predicted"/>
<keyword evidence="2" id="KW-1185">Reference proteome</keyword>
<evidence type="ECO:0000313" key="2">
    <source>
        <dbReference type="Proteomes" id="UP001432039"/>
    </source>
</evidence>
<sequence>MTTIVRYVRVLARHADAQFEALECTAGSRQWLVRDEWCKDTPAPARPLADRPGWQLAMRVLREGYADGVMAPRYEQVSSDLAAYEEVLNELHEGGWFLGLAIPERGS</sequence>
<gene>
    <name evidence="1" type="ORF">OG517_41920</name>
</gene>
<reference evidence="1" key="1">
    <citation type="submission" date="2022-10" db="EMBL/GenBank/DDBJ databases">
        <title>The complete genomes of actinobacterial strains from the NBC collection.</title>
        <authorList>
            <person name="Joergensen T.S."/>
            <person name="Alvarez Arevalo M."/>
            <person name="Sterndorff E.B."/>
            <person name="Faurdal D."/>
            <person name="Vuksanovic O."/>
            <person name="Mourched A.-S."/>
            <person name="Charusanti P."/>
            <person name="Shaw S."/>
            <person name="Blin K."/>
            <person name="Weber T."/>
        </authorList>
    </citation>
    <scope>NUCLEOTIDE SEQUENCE</scope>
    <source>
        <strain evidence="1">NBC_00248</strain>
    </source>
</reference>
<dbReference type="RefSeq" id="WP_328965634.1">
    <property type="nucleotide sequence ID" value="NZ_CP108090.1"/>
</dbReference>